<feature type="transmembrane region" description="Helical" evidence="1">
    <location>
        <begin position="186"/>
        <end position="217"/>
    </location>
</feature>
<gene>
    <name evidence="3" type="ORF">KDU71_16480</name>
</gene>
<dbReference type="GO" id="GO:0016757">
    <property type="term" value="F:glycosyltransferase activity"/>
    <property type="evidence" value="ECO:0007669"/>
    <property type="project" value="UniProtKB-KW"/>
</dbReference>
<keyword evidence="1" id="KW-0472">Membrane</keyword>
<keyword evidence="1" id="KW-1133">Transmembrane helix</keyword>
<evidence type="ECO:0000313" key="3">
    <source>
        <dbReference type="EMBL" id="MBR8537168.1"/>
    </source>
</evidence>
<dbReference type="AlphaFoldDB" id="A0A941F5E4"/>
<sequence>MSLIFKKIKVEFYFTLFFIVSICFVHALSFDKMPTRIHAWAQSDHYALALGFINNGFDFFHPQTYSLNHQFPPEQEVDVPKGITAVDFPLLHYIVGFIMYLTGIKEPWIFRLVSLLFSYVGLLYLFRILYDLKGLWISLFAVSFVMFQPIYCYYQNGFHVSSAAFSTQLIGISLMLKYFYKPSSRTFYVGVLFLTLAALMRFTQVITLIALFCSFVLRFISTRKYNGKMLAVFMGLFLIGGYFVYNKHLASLYGSVFLGSPLPAETFRDFMFQIFYIAKSYLRGFLPFLHLFVFIVVLINVPKEKWNLNSFWLQWLGFSLFGTFVFSLLMSWSLSAHDYYSLDTWMAPLVICLIWALMNIETKGYSMKGISLFVVLFVIGAFSIALENQLRKYDEKIEVRGVDLTIETFKESSNYLNSIIPDESRVIVITGSGWNSPMMGWKRPVFRVAWKFEEQIPTELDKGYDFIVTQNKSIDEEVIKNYPDFYNRVELIGSNGKVSIWHTKL</sequence>
<keyword evidence="3" id="KW-0808">Transferase</keyword>
<dbReference type="InterPro" id="IPR038731">
    <property type="entry name" value="RgtA/B/C-like"/>
</dbReference>
<organism evidence="3 4">
    <name type="scientific">Carboxylicivirga sediminis</name>
    <dbReference type="NCBI Taxonomy" id="2006564"/>
    <lineage>
        <taxon>Bacteria</taxon>
        <taxon>Pseudomonadati</taxon>
        <taxon>Bacteroidota</taxon>
        <taxon>Bacteroidia</taxon>
        <taxon>Marinilabiliales</taxon>
        <taxon>Marinilabiliaceae</taxon>
        <taxon>Carboxylicivirga</taxon>
    </lineage>
</organism>
<comment type="caution">
    <text evidence="3">The sequence shown here is derived from an EMBL/GenBank/DDBJ whole genome shotgun (WGS) entry which is preliminary data.</text>
</comment>
<feature type="transmembrane region" description="Helical" evidence="1">
    <location>
        <begin position="161"/>
        <end position="180"/>
    </location>
</feature>
<dbReference type="Proteomes" id="UP000679220">
    <property type="component" value="Unassembled WGS sequence"/>
</dbReference>
<protein>
    <submittedName>
        <fullName evidence="3">Glycosyltransferase family 39 protein</fullName>
        <ecNumber evidence="3">2.4.-.-</ecNumber>
    </submittedName>
</protein>
<reference evidence="3" key="1">
    <citation type="journal article" date="2018" name="Int. J. Syst. Evol. Microbiol.">
        <title>Carboxylicivirga sediminis sp. nov., isolated from coastal sediment.</title>
        <authorList>
            <person name="Wang F.Q."/>
            <person name="Ren L.H."/>
            <person name="Zou R.J."/>
            <person name="Sun Y.Z."/>
            <person name="Liu X.J."/>
            <person name="Jiang F."/>
            <person name="Liu L.J."/>
        </authorList>
    </citation>
    <scope>NUCLEOTIDE SEQUENCE</scope>
    <source>
        <strain evidence="3">JR1</strain>
    </source>
</reference>
<evidence type="ECO:0000313" key="4">
    <source>
        <dbReference type="Proteomes" id="UP000679220"/>
    </source>
</evidence>
<dbReference type="EC" id="2.4.-.-" evidence="3"/>
<feature type="transmembrane region" description="Helical" evidence="1">
    <location>
        <begin position="108"/>
        <end position="129"/>
    </location>
</feature>
<evidence type="ECO:0000259" key="2">
    <source>
        <dbReference type="Pfam" id="PF13231"/>
    </source>
</evidence>
<feature type="transmembrane region" description="Helical" evidence="1">
    <location>
        <begin position="281"/>
        <end position="299"/>
    </location>
</feature>
<dbReference type="Pfam" id="PF13231">
    <property type="entry name" value="PMT_2"/>
    <property type="match status" value="1"/>
</dbReference>
<dbReference type="RefSeq" id="WP_212192193.1">
    <property type="nucleotide sequence ID" value="NZ_JAGTAR010000027.1"/>
</dbReference>
<feature type="transmembrane region" description="Helical" evidence="1">
    <location>
        <begin position="369"/>
        <end position="386"/>
    </location>
</feature>
<reference evidence="3" key="2">
    <citation type="submission" date="2021-04" db="EMBL/GenBank/DDBJ databases">
        <authorList>
            <person name="Zhang T."/>
            <person name="Zhang Y."/>
            <person name="Lu D."/>
            <person name="Zuo D."/>
            <person name="Du Z."/>
        </authorList>
    </citation>
    <scope>NUCLEOTIDE SEQUENCE</scope>
    <source>
        <strain evidence="3">JR1</strain>
    </source>
</reference>
<feature type="transmembrane region" description="Helical" evidence="1">
    <location>
        <begin position="311"/>
        <end position="333"/>
    </location>
</feature>
<accession>A0A941F5E4</accession>
<keyword evidence="4" id="KW-1185">Reference proteome</keyword>
<feature type="transmembrane region" description="Helical" evidence="1">
    <location>
        <begin position="135"/>
        <end position="154"/>
    </location>
</feature>
<proteinExistence type="predicted"/>
<feature type="transmembrane region" description="Helical" evidence="1">
    <location>
        <begin position="12"/>
        <end position="30"/>
    </location>
</feature>
<name>A0A941F5E4_9BACT</name>
<feature type="transmembrane region" description="Helical" evidence="1">
    <location>
        <begin position="229"/>
        <end position="245"/>
    </location>
</feature>
<keyword evidence="3" id="KW-0328">Glycosyltransferase</keyword>
<dbReference type="EMBL" id="JAGTAR010000027">
    <property type="protein sequence ID" value="MBR8537168.1"/>
    <property type="molecule type" value="Genomic_DNA"/>
</dbReference>
<feature type="domain" description="Glycosyltransferase RgtA/B/C/D-like" evidence="2">
    <location>
        <begin position="89"/>
        <end position="237"/>
    </location>
</feature>
<feature type="transmembrane region" description="Helical" evidence="1">
    <location>
        <begin position="82"/>
        <end position="101"/>
    </location>
</feature>
<feature type="transmembrane region" description="Helical" evidence="1">
    <location>
        <begin position="339"/>
        <end position="357"/>
    </location>
</feature>
<evidence type="ECO:0000256" key="1">
    <source>
        <dbReference type="SAM" id="Phobius"/>
    </source>
</evidence>
<keyword evidence="1" id="KW-0812">Transmembrane</keyword>